<name>A0A6J7WX21_9CAUD</name>
<reference evidence="1" key="1">
    <citation type="submission" date="2020-05" db="EMBL/GenBank/DDBJ databases">
        <authorList>
            <person name="Chiriac C."/>
            <person name="Salcher M."/>
            <person name="Ghai R."/>
            <person name="Kavagutti S V."/>
        </authorList>
    </citation>
    <scope>NUCLEOTIDE SEQUENCE</scope>
</reference>
<organism evidence="1">
    <name type="scientific">uncultured Caudovirales phage</name>
    <dbReference type="NCBI Taxonomy" id="2100421"/>
    <lineage>
        <taxon>Viruses</taxon>
        <taxon>Duplodnaviria</taxon>
        <taxon>Heunggongvirae</taxon>
        <taxon>Uroviricota</taxon>
        <taxon>Caudoviricetes</taxon>
        <taxon>Peduoviridae</taxon>
        <taxon>Maltschvirus</taxon>
        <taxon>Maltschvirus maltsch</taxon>
    </lineage>
</organism>
<dbReference type="EMBL" id="LR798315">
    <property type="protein sequence ID" value="CAB5222556.1"/>
    <property type="molecule type" value="Genomic_DNA"/>
</dbReference>
<accession>A0A6J7WX21</accession>
<evidence type="ECO:0000313" key="1">
    <source>
        <dbReference type="EMBL" id="CAB5222556.1"/>
    </source>
</evidence>
<proteinExistence type="predicted"/>
<sequence length="43" mass="5395">MKQYKYLYVWRNHKGEVRFFEDGLNELPIEYKYIGKIKLEIKN</sequence>
<gene>
    <name evidence="1" type="ORF">UFOVP369_16</name>
</gene>
<protein>
    <submittedName>
        <fullName evidence="1">Uncharacterized protein</fullName>
    </submittedName>
</protein>